<accession>A0A1R3IQS7</accession>
<proteinExistence type="predicted"/>
<organism evidence="1 2">
    <name type="scientific">Corchorus capsularis</name>
    <name type="common">Jute</name>
    <dbReference type="NCBI Taxonomy" id="210143"/>
    <lineage>
        <taxon>Eukaryota</taxon>
        <taxon>Viridiplantae</taxon>
        <taxon>Streptophyta</taxon>
        <taxon>Embryophyta</taxon>
        <taxon>Tracheophyta</taxon>
        <taxon>Spermatophyta</taxon>
        <taxon>Magnoliopsida</taxon>
        <taxon>eudicotyledons</taxon>
        <taxon>Gunneridae</taxon>
        <taxon>Pentapetalae</taxon>
        <taxon>rosids</taxon>
        <taxon>malvids</taxon>
        <taxon>Malvales</taxon>
        <taxon>Malvaceae</taxon>
        <taxon>Grewioideae</taxon>
        <taxon>Apeibeae</taxon>
        <taxon>Corchorus</taxon>
    </lineage>
</organism>
<dbReference type="EMBL" id="AWWV01009655">
    <property type="protein sequence ID" value="OMO84949.1"/>
    <property type="molecule type" value="Genomic_DNA"/>
</dbReference>
<name>A0A1R3IQS7_COCAP</name>
<reference evidence="1 2" key="1">
    <citation type="submission" date="2013-09" db="EMBL/GenBank/DDBJ databases">
        <title>Corchorus capsularis genome sequencing.</title>
        <authorList>
            <person name="Alam M."/>
            <person name="Haque M.S."/>
            <person name="Islam M.S."/>
            <person name="Emdad E.M."/>
            <person name="Islam M.M."/>
            <person name="Ahmed B."/>
            <person name="Halim A."/>
            <person name="Hossen Q.M.M."/>
            <person name="Hossain M.Z."/>
            <person name="Ahmed R."/>
            <person name="Khan M.M."/>
            <person name="Islam R."/>
            <person name="Rashid M.M."/>
            <person name="Khan S.A."/>
            <person name="Rahman M.S."/>
            <person name="Alam M."/>
        </authorList>
    </citation>
    <scope>NUCLEOTIDE SEQUENCE [LARGE SCALE GENOMIC DNA]</scope>
    <source>
        <strain evidence="2">cv. CVL-1</strain>
        <tissue evidence="1">Whole seedling</tissue>
    </source>
</reference>
<evidence type="ECO:0000313" key="1">
    <source>
        <dbReference type="EMBL" id="OMO84949.1"/>
    </source>
</evidence>
<gene>
    <name evidence="1" type="ORF">CCACVL1_10505</name>
</gene>
<protein>
    <submittedName>
        <fullName evidence="1">Uncharacterized protein</fullName>
    </submittedName>
</protein>
<sequence>MASCSSRLCKKFAAYICKSAKHTKAMPHLAAASRFHQVSSEPVMQ</sequence>
<comment type="caution">
    <text evidence="1">The sequence shown here is derived from an EMBL/GenBank/DDBJ whole genome shotgun (WGS) entry which is preliminary data.</text>
</comment>
<dbReference type="Proteomes" id="UP000188268">
    <property type="component" value="Unassembled WGS sequence"/>
</dbReference>
<dbReference type="AlphaFoldDB" id="A0A1R3IQS7"/>
<evidence type="ECO:0000313" key="2">
    <source>
        <dbReference type="Proteomes" id="UP000188268"/>
    </source>
</evidence>
<keyword evidence="2" id="KW-1185">Reference proteome</keyword>
<dbReference type="Gramene" id="OMO84949">
    <property type="protein sequence ID" value="OMO84949"/>
    <property type="gene ID" value="CCACVL1_10505"/>
</dbReference>